<dbReference type="EMBL" id="GGEC01064373">
    <property type="protein sequence ID" value="MBX44857.1"/>
    <property type="molecule type" value="Transcribed_RNA"/>
</dbReference>
<sequence length="18" mass="2067">METQDMSVNHTRLSGFTL</sequence>
<proteinExistence type="predicted"/>
<name>A0A2P2NQS9_RHIMU</name>
<reference evidence="1" key="1">
    <citation type="submission" date="2018-02" db="EMBL/GenBank/DDBJ databases">
        <title>Rhizophora mucronata_Transcriptome.</title>
        <authorList>
            <person name="Meera S.P."/>
            <person name="Sreeshan A."/>
            <person name="Augustine A."/>
        </authorList>
    </citation>
    <scope>NUCLEOTIDE SEQUENCE</scope>
    <source>
        <tissue evidence="1">Leaf</tissue>
    </source>
</reference>
<dbReference type="AlphaFoldDB" id="A0A2P2NQS9"/>
<evidence type="ECO:0000313" key="1">
    <source>
        <dbReference type="EMBL" id="MBX44857.1"/>
    </source>
</evidence>
<organism evidence="1">
    <name type="scientific">Rhizophora mucronata</name>
    <name type="common">Asiatic mangrove</name>
    <dbReference type="NCBI Taxonomy" id="61149"/>
    <lineage>
        <taxon>Eukaryota</taxon>
        <taxon>Viridiplantae</taxon>
        <taxon>Streptophyta</taxon>
        <taxon>Embryophyta</taxon>
        <taxon>Tracheophyta</taxon>
        <taxon>Spermatophyta</taxon>
        <taxon>Magnoliopsida</taxon>
        <taxon>eudicotyledons</taxon>
        <taxon>Gunneridae</taxon>
        <taxon>Pentapetalae</taxon>
        <taxon>rosids</taxon>
        <taxon>fabids</taxon>
        <taxon>Malpighiales</taxon>
        <taxon>Rhizophoraceae</taxon>
        <taxon>Rhizophora</taxon>
    </lineage>
</organism>
<accession>A0A2P2NQS9</accession>
<protein>
    <submittedName>
        <fullName evidence="1">Uncharacterized protein</fullName>
    </submittedName>
</protein>